<dbReference type="PANTHER" id="PTHR45288">
    <property type="entry name" value="THIOREDOXIN FAMILY PROTEIN"/>
    <property type="match status" value="1"/>
</dbReference>
<proteinExistence type="predicted"/>
<accession>A0AAD9DJF3</accession>
<evidence type="ECO:0000313" key="3">
    <source>
        <dbReference type="Proteomes" id="UP001224775"/>
    </source>
</evidence>
<dbReference type="PANTHER" id="PTHR45288:SF1">
    <property type="entry name" value="THIOREDOXIN FAMILY PROTEIN"/>
    <property type="match status" value="1"/>
</dbReference>
<dbReference type="PRINTS" id="PR00160">
    <property type="entry name" value="GLUTAREDOXIN"/>
</dbReference>
<dbReference type="Proteomes" id="UP001224775">
    <property type="component" value="Unassembled WGS sequence"/>
</dbReference>
<dbReference type="SUPFAM" id="SSF52833">
    <property type="entry name" value="Thioredoxin-like"/>
    <property type="match status" value="2"/>
</dbReference>
<dbReference type="InterPro" id="IPR036249">
    <property type="entry name" value="Thioredoxin-like_sf"/>
</dbReference>
<dbReference type="CDD" id="cd02066">
    <property type="entry name" value="GRX_family"/>
    <property type="match status" value="1"/>
</dbReference>
<evidence type="ECO:0000313" key="2">
    <source>
        <dbReference type="EMBL" id="KAK1748364.1"/>
    </source>
</evidence>
<reference evidence="2" key="1">
    <citation type="submission" date="2023-06" db="EMBL/GenBank/DDBJ databases">
        <title>Survivors Of The Sea: Transcriptome response of Skeletonema marinoi to long-term dormancy.</title>
        <authorList>
            <person name="Pinder M.I.M."/>
            <person name="Kourtchenko O."/>
            <person name="Robertson E.K."/>
            <person name="Larsson T."/>
            <person name="Maumus F."/>
            <person name="Osuna-Cruz C.M."/>
            <person name="Vancaester E."/>
            <person name="Stenow R."/>
            <person name="Vandepoele K."/>
            <person name="Ploug H."/>
            <person name="Bruchert V."/>
            <person name="Godhe A."/>
            <person name="Topel M."/>
        </authorList>
    </citation>
    <scope>NUCLEOTIDE SEQUENCE</scope>
    <source>
        <strain evidence="2">R05AC</strain>
    </source>
</reference>
<feature type="domain" description="GST N-terminal" evidence="1">
    <location>
        <begin position="127"/>
        <end position="208"/>
    </location>
</feature>
<dbReference type="PROSITE" id="PS50404">
    <property type="entry name" value="GST_NTER"/>
    <property type="match status" value="1"/>
</dbReference>
<dbReference type="InterPro" id="IPR002109">
    <property type="entry name" value="Glutaredoxin"/>
</dbReference>
<protein>
    <submittedName>
        <fullName evidence="2">Glutaredoxin family protein</fullName>
    </submittedName>
</protein>
<dbReference type="Pfam" id="PF13417">
    <property type="entry name" value="GST_N_3"/>
    <property type="match status" value="1"/>
</dbReference>
<comment type="caution">
    <text evidence="2">The sequence shown here is derived from an EMBL/GenBank/DDBJ whole genome shotgun (WGS) entry which is preliminary data.</text>
</comment>
<dbReference type="PROSITE" id="PS51354">
    <property type="entry name" value="GLUTAREDOXIN_2"/>
    <property type="match status" value="2"/>
</dbReference>
<evidence type="ECO:0000259" key="1">
    <source>
        <dbReference type="PROSITE" id="PS50404"/>
    </source>
</evidence>
<keyword evidence="3" id="KW-1185">Reference proteome</keyword>
<dbReference type="InterPro" id="IPR014025">
    <property type="entry name" value="Glutaredoxin_subgr"/>
</dbReference>
<dbReference type="Pfam" id="PF00462">
    <property type="entry name" value="Glutaredoxin"/>
    <property type="match status" value="1"/>
</dbReference>
<dbReference type="EMBL" id="JATAAI010000001">
    <property type="protein sequence ID" value="KAK1748364.1"/>
    <property type="molecule type" value="Genomic_DNA"/>
</dbReference>
<dbReference type="Gene3D" id="3.40.30.10">
    <property type="entry name" value="Glutaredoxin"/>
    <property type="match status" value="2"/>
</dbReference>
<dbReference type="InterPro" id="IPR004045">
    <property type="entry name" value="Glutathione_S-Trfase_N"/>
</dbReference>
<name>A0AAD9DJF3_9STRA</name>
<organism evidence="2 3">
    <name type="scientific">Skeletonema marinoi</name>
    <dbReference type="NCBI Taxonomy" id="267567"/>
    <lineage>
        <taxon>Eukaryota</taxon>
        <taxon>Sar</taxon>
        <taxon>Stramenopiles</taxon>
        <taxon>Ochrophyta</taxon>
        <taxon>Bacillariophyta</taxon>
        <taxon>Coscinodiscophyceae</taxon>
        <taxon>Thalassiosirophycidae</taxon>
        <taxon>Thalassiosirales</taxon>
        <taxon>Skeletonemataceae</taxon>
        <taxon>Skeletonema</taxon>
        <taxon>Skeletonema marinoi-dohrnii complex</taxon>
    </lineage>
</organism>
<sequence length="352" mass="37884">MENSRECRFVRERITELDLVVSTVIPACPNSRTVLEASAVPMMIIESSNGEESTLEGSDAILRFLDAEFKVKDITDESQGGEEDLAGELLSKADDVLVFVPGILRAGRGSKVCGAASSSLDVPRPEKPLVLYSYEGNQFCRLVREVLTELDIVYELRSAGKGSPRREELASISGSSQCPYLIDPNTGINMAESKDIIEYLYKTYADFTPPSELLKSVSGVVTPLLKPVYKAITPLQAGSSRENEFEYKSELAEAKAKIFDEIASAPVVIYTYSLSPFCTEATALLDSAGVSYEEVSLGKEWIPGLIDDPLKRAALLEITGSSSLPNIFVGGNSIGGLFSGNPGLLAALESGS</sequence>
<gene>
    <name evidence="2" type="ORF">QTG54_000303</name>
</gene>
<dbReference type="AlphaFoldDB" id="A0AAD9DJF3"/>